<evidence type="ECO:0000256" key="6">
    <source>
        <dbReference type="ARBA" id="ARBA00023136"/>
    </source>
</evidence>
<sequence length="612" mass="66556">MRRFNHHPTRRPRGSTGPSPLSSVSVPDSPHLAPVPSIAPSYGFRERTAEAAAGWRTVIILATAAFGGLCFGYQTAVMSGLLGTPYFVQLYTHVQYNYTAKLPTDLDTTGFGLPPTTKALMTATLAAGVMIGALLSGDFADYRGRRDPIIWGCVLLCVGNAMQMAAEHGQSLFIIGRLVSGLGIGGISAVLILYISEVAPREWRGFSVAGYQLSISVGICLANAIVTKTEMMDNQLAYYIPISVLFSFATFLGCGVYYMPESPRWYIKQGFRDNAVAALTKIRGHDANSQLIMGEIDEMQRVCDYEQDMMAGRTVGFWRSWTVCFHGSIGDRTSNVRRTIIGIGVQMMQQLTGVNFVFYFGTTFFQQIGGVPMAFHMTLIVSGVNIAATLLSFVAVSRLGRRKLLLWGAAGMCVSQFTLGMLGILGGKRTTGTENDNEDGKATPPYPMSLMLTLINLTIFIFALTWGPVAWIVIGECFPLHLRARGVGLSAATNWFFNFSLAMATPHLVGPGSNTANLGLLIFFVLGSFCILAFAFSYCLVPEMHNLSLEEIPQMMEEVSSRKSAGWKDMRIKRPVTAAAAGVDEVLYGVHVTTIELEDVSAPPQGRSTQHP</sequence>
<feature type="compositionally biased region" description="Low complexity" evidence="8">
    <location>
        <begin position="18"/>
        <end position="29"/>
    </location>
</feature>
<dbReference type="InterPro" id="IPR050360">
    <property type="entry name" value="MFS_Sugar_Transporters"/>
</dbReference>
<dbReference type="PANTHER" id="PTHR48022">
    <property type="entry name" value="PLASTIDIC GLUCOSE TRANSPORTER 4"/>
    <property type="match status" value="1"/>
</dbReference>
<dbReference type="InterPro" id="IPR036259">
    <property type="entry name" value="MFS_trans_sf"/>
</dbReference>
<dbReference type="GO" id="GO:0016020">
    <property type="term" value="C:membrane"/>
    <property type="evidence" value="ECO:0007669"/>
    <property type="project" value="UniProtKB-SubCell"/>
</dbReference>
<organism evidence="11 12">
    <name type="scientific">Plectosphaerella plurivora</name>
    <dbReference type="NCBI Taxonomy" id="936078"/>
    <lineage>
        <taxon>Eukaryota</taxon>
        <taxon>Fungi</taxon>
        <taxon>Dikarya</taxon>
        <taxon>Ascomycota</taxon>
        <taxon>Pezizomycotina</taxon>
        <taxon>Sordariomycetes</taxon>
        <taxon>Hypocreomycetidae</taxon>
        <taxon>Glomerellales</taxon>
        <taxon>Plectosphaerellaceae</taxon>
        <taxon>Plectosphaerella</taxon>
    </lineage>
</organism>
<dbReference type="Pfam" id="PF00083">
    <property type="entry name" value="Sugar_tr"/>
    <property type="match status" value="1"/>
</dbReference>
<evidence type="ECO:0000313" key="12">
    <source>
        <dbReference type="Proteomes" id="UP000770015"/>
    </source>
</evidence>
<evidence type="ECO:0000256" key="3">
    <source>
        <dbReference type="ARBA" id="ARBA00022448"/>
    </source>
</evidence>
<dbReference type="PROSITE" id="PS50850">
    <property type="entry name" value="MFS"/>
    <property type="match status" value="1"/>
</dbReference>
<dbReference type="PANTHER" id="PTHR48022:SF61">
    <property type="entry name" value="HIGH AFFINITY GLUCOSE TRANSPORTER RGT2"/>
    <property type="match status" value="1"/>
</dbReference>
<keyword evidence="5 9" id="KW-1133">Transmembrane helix</keyword>
<feature type="compositionally biased region" description="Basic residues" evidence="8">
    <location>
        <begin position="1"/>
        <end position="13"/>
    </location>
</feature>
<accession>A0A9P8VE19</accession>
<dbReference type="SUPFAM" id="SSF103473">
    <property type="entry name" value="MFS general substrate transporter"/>
    <property type="match status" value="1"/>
</dbReference>
<protein>
    <submittedName>
        <fullName evidence="11">Myo-inositol transporter 1</fullName>
    </submittedName>
</protein>
<gene>
    <name evidence="11" type="ORF">F5X68DRAFT_168606</name>
</gene>
<dbReference type="PROSITE" id="PS00217">
    <property type="entry name" value="SUGAR_TRANSPORT_2"/>
    <property type="match status" value="1"/>
</dbReference>
<keyword evidence="6 9" id="KW-0472">Membrane</keyword>
<feature type="transmembrane region" description="Helical" evidence="9">
    <location>
        <begin position="518"/>
        <end position="541"/>
    </location>
</feature>
<dbReference type="OrthoDB" id="4540492at2759"/>
<evidence type="ECO:0000256" key="4">
    <source>
        <dbReference type="ARBA" id="ARBA00022692"/>
    </source>
</evidence>
<dbReference type="EMBL" id="JAGSXJ010000010">
    <property type="protein sequence ID" value="KAH6687715.1"/>
    <property type="molecule type" value="Genomic_DNA"/>
</dbReference>
<keyword evidence="3 7" id="KW-0813">Transport</keyword>
<dbReference type="GO" id="GO:0005351">
    <property type="term" value="F:carbohydrate:proton symporter activity"/>
    <property type="evidence" value="ECO:0007669"/>
    <property type="project" value="TreeGrafter"/>
</dbReference>
<dbReference type="Proteomes" id="UP000770015">
    <property type="component" value="Unassembled WGS sequence"/>
</dbReference>
<dbReference type="InterPro" id="IPR020846">
    <property type="entry name" value="MFS_dom"/>
</dbReference>
<feature type="transmembrane region" description="Helical" evidence="9">
    <location>
        <begin position="172"/>
        <end position="196"/>
    </location>
</feature>
<feature type="transmembrane region" description="Helical" evidence="9">
    <location>
        <begin position="149"/>
        <end position="166"/>
    </location>
</feature>
<evidence type="ECO:0000256" key="8">
    <source>
        <dbReference type="SAM" id="MobiDB-lite"/>
    </source>
</evidence>
<dbReference type="NCBIfam" id="TIGR00879">
    <property type="entry name" value="SP"/>
    <property type="match status" value="1"/>
</dbReference>
<reference evidence="11" key="1">
    <citation type="journal article" date="2021" name="Nat. Commun.">
        <title>Genetic determinants of endophytism in the Arabidopsis root mycobiome.</title>
        <authorList>
            <person name="Mesny F."/>
            <person name="Miyauchi S."/>
            <person name="Thiergart T."/>
            <person name="Pickel B."/>
            <person name="Atanasova L."/>
            <person name="Karlsson M."/>
            <person name="Huettel B."/>
            <person name="Barry K.W."/>
            <person name="Haridas S."/>
            <person name="Chen C."/>
            <person name="Bauer D."/>
            <person name="Andreopoulos W."/>
            <person name="Pangilinan J."/>
            <person name="LaButti K."/>
            <person name="Riley R."/>
            <person name="Lipzen A."/>
            <person name="Clum A."/>
            <person name="Drula E."/>
            <person name="Henrissat B."/>
            <person name="Kohler A."/>
            <person name="Grigoriev I.V."/>
            <person name="Martin F.M."/>
            <person name="Hacquard S."/>
        </authorList>
    </citation>
    <scope>NUCLEOTIDE SEQUENCE</scope>
    <source>
        <strain evidence="11">MPI-SDFR-AT-0117</strain>
    </source>
</reference>
<comment type="subcellular location">
    <subcellularLocation>
        <location evidence="1">Membrane</location>
        <topology evidence="1">Multi-pass membrane protein</topology>
    </subcellularLocation>
</comment>
<feature type="transmembrane region" description="Helical" evidence="9">
    <location>
        <begin position="404"/>
        <end position="426"/>
    </location>
</feature>
<name>A0A9P8VE19_9PEZI</name>
<evidence type="ECO:0000313" key="11">
    <source>
        <dbReference type="EMBL" id="KAH6687715.1"/>
    </source>
</evidence>
<dbReference type="PRINTS" id="PR00171">
    <property type="entry name" value="SUGRTRNSPORT"/>
</dbReference>
<feature type="transmembrane region" description="Helical" evidence="9">
    <location>
        <begin position="486"/>
        <end position="506"/>
    </location>
</feature>
<comment type="caution">
    <text evidence="11">The sequence shown here is derived from an EMBL/GenBank/DDBJ whole genome shotgun (WGS) entry which is preliminary data.</text>
</comment>
<feature type="transmembrane region" description="Helical" evidence="9">
    <location>
        <begin position="208"/>
        <end position="226"/>
    </location>
</feature>
<feature type="transmembrane region" description="Helical" evidence="9">
    <location>
        <begin position="119"/>
        <end position="137"/>
    </location>
</feature>
<feature type="domain" description="Major facilitator superfamily (MFS) profile" evidence="10">
    <location>
        <begin position="60"/>
        <end position="545"/>
    </location>
</feature>
<evidence type="ECO:0000256" key="9">
    <source>
        <dbReference type="SAM" id="Phobius"/>
    </source>
</evidence>
<keyword evidence="4 9" id="KW-0812">Transmembrane</keyword>
<feature type="transmembrane region" description="Helical" evidence="9">
    <location>
        <begin position="53"/>
        <end position="76"/>
    </location>
</feature>
<evidence type="ECO:0000259" key="10">
    <source>
        <dbReference type="PROSITE" id="PS50850"/>
    </source>
</evidence>
<evidence type="ECO:0000256" key="5">
    <source>
        <dbReference type="ARBA" id="ARBA00022989"/>
    </source>
</evidence>
<feature type="transmembrane region" description="Helical" evidence="9">
    <location>
        <begin position="373"/>
        <end position="397"/>
    </location>
</feature>
<feature type="transmembrane region" description="Helical" evidence="9">
    <location>
        <begin position="238"/>
        <end position="259"/>
    </location>
</feature>
<feature type="region of interest" description="Disordered" evidence="8">
    <location>
        <begin position="1"/>
        <end position="29"/>
    </location>
</feature>
<evidence type="ECO:0000256" key="7">
    <source>
        <dbReference type="RuleBase" id="RU003346"/>
    </source>
</evidence>
<comment type="similarity">
    <text evidence="2 7">Belongs to the major facilitator superfamily. Sugar transporter (TC 2.A.1.1) family.</text>
</comment>
<evidence type="ECO:0000256" key="1">
    <source>
        <dbReference type="ARBA" id="ARBA00004141"/>
    </source>
</evidence>
<dbReference type="AlphaFoldDB" id="A0A9P8VE19"/>
<keyword evidence="12" id="KW-1185">Reference proteome</keyword>
<dbReference type="InterPro" id="IPR003663">
    <property type="entry name" value="Sugar/inositol_transpt"/>
</dbReference>
<feature type="transmembrane region" description="Helical" evidence="9">
    <location>
        <begin position="446"/>
        <end position="474"/>
    </location>
</feature>
<dbReference type="Gene3D" id="1.20.1250.20">
    <property type="entry name" value="MFS general substrate transporter like domains"/>
    <property type="match status" value="1"/>
</dbReference>
<dbReference type="InterPro" id="IPR005828">
    <property type="entry name" value="MFS_sugar_transport-like"/>
</dbReference>
<evidence type="ECO:0000256" key="2">
    <source>
        <dbReference type="ARBA" id="ARBA00010992"/>
    </source>
</evidence>
<dbReference type="InterPro" id="IPR005829">
    <property type="entry name" value="Sugar_transporter_CS"/>
</dbReference>
<proteinExistence type="inferred from homology"/>